<evidence type="ECO:0000313" key="2">
    <source>
        <dbReference type="Proteomes" id="UP000235616"/>
    </source>
</evidence>
<dbReference type="Proteomes" id="UP000235616">
    <property type="component" value="Unassembled WGS sequence"/>
</dbReference>
<name>A0A2N7VYD4_9BURK</name>
<dbReference type="AlphaFoldDB" id="A0A2N7VYD4"/>
<keyword evidence="2" id="KW-1185">Reference proteome</keyword>
<dbReference type="RefSeq" id="WP_102644561.1">
    <property type="nucleotide sequence ID" value="NZ_PNYA01000004.1"/>
</dbReference>
<accession>A0A2N7VYD4</accession>
<gene>
    <name evidence="1" type="ORF">C0Z18_06575</name>
</gene>
<sequence length="206" mass="23181">MRRKLPVVALFFAEICSDQFAFGQLTIAVKHEVLSVDMGQPGCVISVVDYFDGHLASRMKMTAGYWTDVPPVQSTLGDFGIRFKCRIGQQFDDAAQKYGAQWDEGGRIWKLYDEDASDRKLLRPVSKIYQLKSPNATGFLRTTDEISGDENQRVRFYSFCLFHEKAAVCGEGQSMKLKEPKGDYLPAILRILRGVSFVDYLAGGNQ</sequence>
<comment type="caution">
    <text evidence="1">The sequence shown here is derived from an EMBL/GenBank/DDBJ whole genome shotgun (WGS) entry which is preliminary data.</text>
</comment>
<reference evidence="1 2" key="1">
    <citation type="submission" date="2018-01" db="EMBL/GenBank/DDBJ databases">
        <title>Whole genome analyses suggest that Burkholderia sensu lato contains two further novel genera in the rhizoxinica-symbiotica group Mycetohabitans gen. nov., and Trinickia gen. nov.: implications for the evolution of diazotrophy and nodulation in the Burkholderiaceae.</title>
        <authorList>
            <person name="Estrada-de los Santos P."/>
            <person name="Palmer M."/>
            <person name="Chavez-Ramirez B."/>
            <person name="Beukes C."/>
            <person name="Steenkamp E.T."/>
            <person name="Hirsch A.M."/>
            <person name="Manyaka P."/>
            <person name="Maluk M."/>
            <person name="Lafos M."/>
            <person name="Crook M."/>
            <person name="Gross E."/>
            <person name="Simon M.F."/>
            <person name="Bueno dos Reis Junior F."/>
            <person name="Poole P.S."/>
            <person name="Venter S.N."/>
            <person name="James E.K."/>
        </authorList>
    </citation>
    <scope>NUCLEOTIDE SEQUENCE [LARGE SCALE GENOMIC DNA]</scope>
    <source>
        <strain evidence="1 2">GIMN1.004</strain>
    </source>
</reference>
<dbReference type="EMBL" id="PNYA01000004">
    <property type="protein sequence ID" value="PMS22161.1"/>
    <property type="molecule type" value="Genomic_DNA"/>
</dbReference>
<proteinExistence type="predicted"/>
<evidence type="ECO:0000313" key="1">
    <source>
        <dbReference type="EMBL" id="PMS22161.1"/>
    </source>
</evidence>
<dbReference type="OrthoDB" id="6545863at2"/>
<organism evidence="1 2">
    <name type="scientific">Trinickia dabaoshanensis</name>
    <dbReference type="NCBI Taxonomy" id="564714"/>
    <lineage>
        <taxon>Bacteria</taxon>
        <taxon>Pseudomonadati</taxon>
        <taxon>Pseudomonadota</taxon>
        <taxon>Betaproteobacteria</taxon>
        <taxon>Burkholderiales</taxon>
        <taxon>Burkholderiaceae</taxon>
        <taxon>Trinickia</taxon>
    </lineage>
</organism>
<protein>
    <submittedName>
        <fullName evidence="1">Uncharacterized protein</fullName>
    </submittedName>
</protein>